<dbReference type="PROSITE" id="PS50815">
    <property type="entry name" value="HORMA"/>
    <property type="match status" value="1"/>
</dbReference>
<name>A0ABR1B8Q4_POLSC</name>
<comment type="caution">
    <text evidence="3">The sequence shown here is derived from an EMBL/GenBank/DDBJ whole genome shotgun (WGS) entry which is preliminary data.</text>
</comment>
<gene>
    <name evidence="3" type="ORF">RUM44_000815</name>
</gene>
<proteinExistence type="predicted"/>
<dbReference type="InterPro" id="IPR036570">
    <property type="entry name" value="HORMA_dom_sf"/>
</dbReference>
<keyword evidence="4" id="KW-1185">Reference proteome</keyword>
<feature type="domain" description="HORMA" evidence="2">
    <location>
        <begin position="39"/>
        <end position="225"/>
    </location>
</feature>
<feature type="chain" id="PRO_5045751170" description="HORMA domain-containing protein" evidence="1">
    <location>
        <begin position="28"/>
        <end position="232"/>
    </location>
</feature>
<dbReference type="SUPFAM" id="SSF56019">
    <property type="entry name" value="The spindle assembly checkpoint protein mad2"/>
    <property type="match status" value="1"/>
</dbReference>
<accession>A0ABR1B8Q4</accession>
<evidence type="ECO:0000313" key="3">
    <source>
        <dbReference type="EMBL" id="KAK6635563.1"/>
    </source>
</evidence>
<dbReference type="Proteomes" id="UP001359485">
    <property type="component" value="Unassembled WGS sequence"/>
</dbReference>
<evidence type="ECO:0000259" key="2">
    <source>
        <dbReference type="PROSITE" id="PS50815"/>
    </source>
</evidence>
<evidence type="ECO:0000256" key="1">
    <source>
        <dbReference type="SAM" id="SignalP"/>
    </source>
</evidence>
<dbReference type="PANTHER" id="PTHR11842">
    <property type="entry name" value="MITOTIC SPINDLE ASSEMBLY CHECKPOINT PROTEIN MAD2"/>
    <property type="match status" value="1"/>
</dbReference>
<sequence>MAFRNSKNSGLVSTCLIKFSFLGFCQTARMQKEEVEKWRIRADIAVEFLEVAFHSILYYRSVYPKAIFCLKRKYQLPVHVSRHPKVNAYITESLKTIRWLLEKDGVRGIFLVILDGYENPLERFCFDFEPADCETSDEYFVKTEEAFREYLLKLSVSHGESEESENKSFRVEVVTREQSSVRLNESSEQSHFPWIESEGGVTNSKFRIFPLKTLDNCIIKLNMYMEKGSDEV</sequence>
<dbReference type="Pfam" id="PF02301">
    <property type="entry name" value="HORMA"/>
    <property type="match status" value="1"/>
</dbReference>
<dbReference type="InterPro" id="IPR003511">
    <property type="entry name" value="HORMA_dom"/>
</dbReference>
<protein>
    <recommendedName>
        <fullName evidence="2">HORMA domain-containing protein</fullName>
    </recommendedName>
</protein>
<organism evidence="3 4">
    <name type="scientific">Polyplax serrata</name>
    <name type="common">Common mouse louse</name>
    <dbReference type="NCBI Taxonomy" id="468196"/>
    <lineage>
        <taxon>Eukaryota</taxon>
        <taxon>Metazoa</taxon>
        <taxon>Ecdysozoa</taxon>
        <taxon>Arthropoda</taxon>
        <taxon>Hexapoda</taxon>
        <taxon>Insecta</taxon>
        <taxon>Pterygota</taxon>
        <taxon>Neoptera</taxon>
        <taxon>Paraneoptera</taxon>
        <taxon>Psocodea</taxon>
        <taxon>Troctomorpha</taxon>
        <taxon>Phthiraptera</taxon>
        <taxon>Anoplura</taxon>
        <taxon>Polyplacidae</taxon>
        <taxon>Polyplax</taxon>
    </lineage>
</organism>
<dbReference type="Gene3D" id="3.30.900.10">
    <property type="entry name" value="HORMA domain"/>
    <property type="match status" value="1"/>
</dbReference>
<dbReference type="InterPro" id="IPR045091">
    <property type="entry name" value="Mad2-like"/>
</dbReference>
<feature type="signal peptide" evidence="1">
    <location>
        <begin position="1"/>
        <end position="27"/>
    </location>
</feature>
<dbReference type="PANTHER" id="PTHR11842:SF10">
    <property type="entry name" value="MITOTIC SPINDLE ASSEMBLY CHECKPOINT PROTEIN MAD2B"/>
    <property type="match status" value="1"/>
</dbReference>
<reference evidence="3 4" key="1">
    <citation type="submission" date="2023-09" db="EMBL/GenBank/DDBJ databases">
        <title>Genomes of two closely related lineages of the louse Polyplax serrata with different host specificities.</title>
        <authorList>
            <person name="Martinu J."/>
            <person name="Tarabai H."/>
            <person name="Stefka J."/>
            <person name="Hypsa V."/>
        </authorList>
    </citation>
    <scope>NUCLEOTIDE SEQUENCE [LARGE SCALE GENOMIC DNA]</scope>
    <source>
        <strain evidence="3">98ZLc_SE</strain>
    </source>
</reference>
<keyword evidence="1" id="KW-0732">Signal</keyword>
<evidence type="ECO:0000313" key="4">
    <source>
        <dbReference type="Proteomes" id="UP001359485"/>
    </source>
</evidence>
<dbReference type="EMBL" id="JAWJWF010000003">
    <property type="protein sequence ID" value="KAK6635563.1"/>
    <property type="molecule type" value="Genomic_DNA"/>
</dbReference>